<organism evidence="7 8">
    <name type="scientific">Thiohalorhabdus denitrificans</name>
    <dbReference type="NCBI Taxonomy" id="381306"/>
    <lineage>
        <taxon>Bacteria</taxon>
        <taxon>Pseudomonadati</taxon>
        <taxon>Pseudomonadota</taxon>
        <taxon>Gammaproteobacteria</taxon>
        <taxon>Thiohalorhabdales</taxon>
        <taxon>Thiohalorhabdaceae</taxon>
        <taxon>Thiohalorhabdus</taxon>
    </lineage>
</organism>
<dbReference type="GO" id="GO:0043165">
    <property type="term" value="P:Gram-negative-bacterium-type cell outer membrane assembly"/>
    <property type="evidence" value="ECO:0007669"/>
    <property type="project" value="InterPro"/>
</dbReference>
<accession>A0A0P9GHT5</accession>
<feature type="region of interest" description="Disordered" evidence="6">
    <location>
        <begin position="107"/>
        <end position="172"/>
    </location>
</feature>
<gene>
    <name evidence="7" type="ORF">SAMN05661077_0949</name>
</gene>
<evidence type="ECO:0000256" key="6">
    <source>
        <dbReference type="SAM" id="MobiDB-lite"/>
    </source>
</evidence>
<evidence type="ECO:0000256" key="3">
    <source>
        <dbReference type="ARBA" id="ARBA00023139"/>
    </source>
</evidence>
<evidence type="ECO:0000256" key="2">
    <source>
        <dbReference type="ARBA" id="ARBA00023136"/>
    </source>
</evidence>
<dbReference type="PANTHER" id="PTHR38098:SF1">
    <property type="entry name" value="LPS-ASSEMBLY LIPOPROTEIN LPTE"/>
    <property type="match status" value="1"/>
</dbReference>
<protein>
    <submittedName>
        <fullName evidence="7">Lipopolysaccharide-assembly</fullName>
    </submittedName>
</protein>
<dbReference type="EMBL" id="FMUN01000002">
    <property type="protein sequence ID" value="SCX98789.1"/>
    <property type="molecule type" value="Genomic_DNA"/>
</dbReference>
<dbReference type="PANTHER" id="PTHR38098">
    <property type="entry name" value="LPS-ASSEMBLY LIPOPROTEIN LPTE"/>
    <property type="match status" value="1"/>
</dbReference>
<dbReference type="AlphaFoldDB" id="A0A0P9GHT5"/>
<dbReference type="RefSeq" id="WP_054966547.1">
    <property type="nucleotide sequence ID" value="NZ_FMUN01000002.1"/>
</dbReference>
<dbReference type="InterPro" id="IPR007485">
    <property type="entry name" value="LPS_assembly_LptE"/>
</dbReference>
<reference evidence="8" key="1">
    <citation type="submission" date="2016-10" db="EMBL/GenBank/DDBJ databases">
        <authorList>
            <person name="Varghese N."/>
        </authorList>
    </citation>
    <scope>NUCLEOTIDE SEQUENCE [LARGE SCALE GENOMIC DNA]</scope>
    <source>
        <strain evidence="8">HL 19</strain>
    </source>
</reference>
<sequence>MLLLLVLIALTGCGYRFPGVGAFPAGVERVYLEAEPEDSQLVRALEDALNRDRAVDLVDSRAGAEAVLRVEGGEATSSAAAIGATGEATEYEVTLRADYRLLRPRVDGVAPEGGEAPGESEKAPEEGEAREETDKAEPDFEVLRERSGLVESSTYPYDPATSPAAEEANKRRAARQAAEALAEGILDSIKSGF</sequence>
<evidence type="ECO:0000256" key="5">
    <source>
        <dbReference type="ARBA" id="ARBA00023288"/>
    </source>
</evidence>
<evidence type="ECO:0000313" key="7">
    <source>
        <dbReference type="EMBL" id="SCX98789.1"/>
    </source>
</evidence>
<dbReference type="Pfam" id="PF04390">
    <property type="entry name" value="LptE"/>
    <property type="match status" value="1"/>
</dbReference>
<dbReference type="Proteomes" id="UP000183104">
    <property type="component" value="Unassembled WGS sequence"/>
</dbReference>
<evidence type="ECO:0000256" key="1">
    <source>
        <dbReference type="ARBA" id="ARBA00022729"/>
    </source>
</evidence>
<evidence type="ECO:0000256" key="4">
    <source>
        <dbReference type="ARBA" id="ARBA00023237"/>
    </source>
</evidence>
<dbReference type="STRING" id="381306.AN478_10440"/>
<keyword evidence="3" id="KW-0564">Palmitate</keyword>
<name>A0A0P9GHT5_9GAMM</name>
<keyword evidence="4" id="KW-0998">Cell outer membrane</keyword>
<dbReference type="GO" id="GO:0015920">
    <property type="term" value="P:lipopolysaccharide transport"/>
    <property type="evidence" value="ECO:0007669"/>
    <property type="project" value="TreeGrafter"/>
</dbReference>
<keyword evidence="8" id="KW-1185">Reference proteome</keyword>
<feature type="compositionally biased region" description="Basic and acidic residues" evidence="6">
    <location>
        <begin position="119"/>
        <end position="148"/>
    </location>
</feature>
<evidence type="ECO:0000313" key="8">
    <source>
        <dbReference type="Proteomes" id="UP000183104"/>
    </source>
</evidence>
<dbReference type="GO" id="GO:0019867">
    <property type="term" value="C:outer membrane"/>
    <property type="evidence" value="ECO:0007669"/>
    <property type="project" value="InterPro"/>
</dbReference>
<proteinExistence type="predicted"/>
<keyword evidence="1" id="KW-0732">Signal</keyword>
<dbReference type="GO" id="GO:1990351">
    <property type="term" value="C:transporter complex"/>
    <property type="evidence" value="ECO:0007669"/>
    <property type="project" value="TreeGrafter"/>
</dbReference>
<dbReference type="Gene3D" id="3.30.160.150">
    <property type="entry name" value="Lipoprotein like domain"/>
    <property type="match status" value="1"/>
</dbReference>
<keyword evidence="5" id="KW-0449">Lipoprotein</keyword>
<keyword evidence="2" id="KW-0472">Membrane</keyword>
<dbReference type="GO" id="GO:0001530">
    <property type="term" value="F:lipopolysaccharide binding"/>
    <property type="evidence" value="ECO:0007669"/>
    <property type="project" value="TreeGrafter"/>
</dbReference>